<protein>
    <recommendedName>
        <fullName evidence="1 2">[Ribosomal protein bS18]-alanine N-acetyltransferase</fullName>
        <ecNumber evidence="1 2">2.3.1.266</ecNumber>
    </recommendedName>
</protein>
<accession>A0A1F6TDY1</accession>
<gene>
    <name evidence="1" type="primary">rimI</name>
    <name evidence="4" type="ORF">A2V92_02920</name>
</gene>
<comment type="function">
    <text evidence="1 2">Acetylates the N-terminal alanine of ribosomal protein bS18.</text>
</comment>
<dbReference type="InterPro" id="IPR043690">
    <property type="entry name" value="RimI"/>
</dbReference>
<comment type="subcellular location">
    <subcellularLocation>
        <location evidence="1 2">Cytoplasm</location>
    </subcellularLocation>
</comment>
<sequence length="142" mass="16010">MRESDLPAVLVVEQSAYEFPWTLAIFRDCLRVGYHCWVYEGPHGLIGHGVMSVAAGECHLLNICVHPDYQRRGLGSALVSFLLDRARRMGARVALLEVRVSNAAGYRLYVKLGFDEIGVRKHYYPARHGREDAIILARDLTV</sequence>
<dbReference type="EMBL" id="MFST01000124">
    <property type="protein sequence ID" value="OGI43279.1"/>
    <property type="molecule type" value="Genomic_DNA"/>
</dbReference>
<dbReference type="Proteomes" id="UP000179344">
    <property type="component" value="Unassembled WGS sequence"/>
</dbReference>
<dbReference type="Pfam" id="PF00583">
    <property type="entry name" value="Acetyltransf_1"/>
    <property type="match status" value="1"/>
</dbReference>
<comment type="catalytic activity">
    <reaction evidence="1 2">
        <text>N-terminal L-alanyl-[ribosomal protein bS18] + acetyl-CoA = N-terminal N(alpha)-acetyl-L-alanyl-[ribosomal protein bS18] + CoA + H(+)</text>
        <dbReference type="Rhea" id="RHEA:43756"/>
        <dbReference type="Rhea" id="RHEA-COMP:10676"/>
        <dbReference type="Rhea" id="RHEA-COMP:10677"/>
        <dbReference type="ChEBI" id="CHEBI:15378"/>
        <dbReference type="ChEBI" id="CHEBI:57287"/>
        <dbReference type="ChEBI" id="CHEBI:57288"/>
        <dbReference type="ChEBI" id="CHEBI:64718"/>
        <dbReference type="ChEBI" id="CHEBI:83683"/>
        <dbReference type="EC" id="2.3.1.266"/>
    </reaction>
</comment>
<evidence type="ECO:0000256" key="1">
    <source>
        <dbReference type="HAMAP-Rule" id="MF_02210"/>
    </source>
</evidence>
<dbReference type="Gene3D" id="3.40.630.30">
    <property type="match status" value="1"/>
</dbReference>
<dbReference type="GO" id="GO:0005737">
    <property type="term" value="C:cytoplasm"/>
    <property type="evidence" value="ECO:0007669"/>
    <property type="project" value="UniProtKB-SubCell"/>
</dbReference>
<dbReference type="CDD" id="cd04301">
    <property type="entry name" value="NAT_SF"/>
    <property type="match status" value="1"/>
</dbReference>
<dbReference type="EC" id="2.3.1.266" evidence="1 2"/>
<feature type="binding site" evidence="1">
    <location>
        <position position="102"/>
    </location>
    <ligand>
        <name>acetyl-CoA</name>
        <dbReference type="ChEBI" id="CHEBI:57288"/>
    </ligand>
</feature>
<comment type="similarity">
    <text evidence="1 2">Belongs to the acetyltransferase family. RimI subfamily.</text>
</comment>
<comment type="caution">
    <text evidence="1">Lacks conserved residue(s) required for the propagation of feature annotation.</text>
</comment>
<dbReference type="HAMAP" id="MF_02210">
    <property type="entry name" value="RimI"/>
    <property type="match status" value="1"/>
</dbReference>
<keyword evidence="1 4" id="KW-0808">Transferase</keyword>
<comment type="caution">
    <text evidence="4">The sequence shown here is derived from an EMBL/GenBank/DDBJ whole genome shotgun (WGS) entry which is preliminary data.</text>
</comment>
<dbReference type="AlphaFoldDB" id="A0A1F6TDY1"/>
<feature type="active site" description="Proton donor" evidence="1">
    <location>
        <position position="109"/>
    </location>
</feature>
<dbReference type="SUPFAM" id="SSF55729">
    <property type="entry name" value="Acyl-CoA N-acyltransferases (Nat)"/>
    <property type="match status" value="1"/>
</dbReference>
<dbReference type="InterPro" id="IPR000182">
    <property type="entry name" value="GNAT_dom"/>
</dbReference>
<keyword evidence="1" id="KW-0012">Acyltransferase</keyword>
<dbReference type="PROSITE" id="PS51186">
    <property type="entry name" value="GNAT"/>
    <property type="match status" value="1"/>
</dbReference>
<reference evidence="4 5" key="1">
    <citation type="journal article" date="2016" name="Nat. Commun.">
        <title>Thousands of microbial genomes shed light on interconnected biogeochemical processes in an aquifer system.</title>
        <authorList>
            <person name="Anantharaman K."/>
            <person name="Brown C.T."/>
            <person name="Hug L.A."/>
            <person name="Sharon I."/>
            <person name="Castelle C.J."/>
            <person name="Probst A.J."/>
            <person name="Thomas B.C."/>
            <person name="Singh A."/>
            <person name="Wilkins M.J."/>
            <person name="Karaoz U."/>
            <person name="Brodie E.L."/>
            <person name="Williams K.H."/>
            <person name="Hubbard S.S."/>
            <person name="Banfield J.F."/>
        </authorList>
    </citation>
    <scope>NUCLEOTIDE SEQUENCE [LARGE SCALE GENOMIC DNA]</scope>
</reference>
<evidence type="ECO:0000259" key="3">
    <source>
        <dbReference type="PROSITE" id="PS51186"/>
    </source>
</evidence>
<evidence type="ECO:0000313" key="4">
    <source>
        <dbReference type="EMBL" id="OGI43279.1"/>
    </source>
</evidence>
<evidence type="ECO:0000256" key="2">
    <source>
        <dbReference type="RuleBase" id="RU363094"/>
    </source>
</evidence>
<dbReference type="NCBIfam" id="TIGR01575">
    <property type="entry name" value="rimI"/>
    <property type="match status" value="1"/>
</dbReference>
<proteinExistence type="inferred from homology"/>
<feature type="active site" description="Proton acceptor" evidence="1">
    <location>
        <position position="97"/>
    </location>
</feature>
<evidence type="ECO:0000313" key="5">
    <source>
        <dbReference type="Proteomes" id="UP000179344"/>
    </source>
</evidence>
<name>A0A1F6TDY1_9PROT</name>
<dbReference type="InterPro" id="IPR016181">
    <property type="entry name" value="Acyl_CoA_acyltransferase"/>
</dbReference>
<dbReference type="PANTHER" id="PTHR43072">
    <property type="entry name" value="N-ACETYLTRANSFERASE"/>
    <property type="match status" value="1"/>
</dbReference>
<organism evidence="4 5">
    <name type="scientific">Candidatus Muproteobacteria bacterium RBG_16_65_31</name>
    <dbReference type="NCBI Taxonomy" id="1817759"/>
    <lineage>
        <taxon>Bacteria</taxon>
        <taxon>Pseudomonadati</taxon>
        <taxon>Pseudomonadota</taxon>
        <taxon>Candidatus Muproteobacteria</taxon>
    </lineage>
</organism>
<feature type="domain" description="N-acetyltransferase" evidence="3">
    <location>
        <begin position="1"/>
        <end position="141"/>
    </location>
</feature>
<dbReference type="InterPro" id="IPR006464">
    <property type="entry name" value="AcTrfase_RimI/Ard1"/>
</dbReference>
<feature type="binding site" evidence="1">
    <location>
        <begin position="71"/>
        <end position="76"/>
    </location>
    <ligand>
        <name>acetyl-CoA</name>
        <dbReference type="ChEBI" id="CHEBI:57288"/>
    </ligand>
</feature>
<keyword evidence="1 2" id="KW-0963">Cytoplasm</keyword>
<dbReference type="GO" id="GO:0008999">
    <property type="term" value="F:protein-N-terminal-alanine acetyltransferase activity"/>
    <property type="evidence" value="ECO:0007669"/>
    <property type="project" value="UniProtKB-UniRule"/>
</dbReference>